<organism evidence="2 3">
    <name type="scientific">Trypanosoma vivax (strain Y486)</name>
    <dbReference type="NCBI Taxonomy" id="1055687"/>
    <lineage>
        <taxon>Eukaryota</taxon>
        <taxon>Discoba</taxon>
        <taxon>Euglenozoa</taxon>
        <taxon>Kinetoplastea</taxon>
        <taxon>Metakinetoplastina</taxon>
        <taxon>Trypanosomatida</taxon>
        <taxon>Trypanosomatidae</taxon>
        <taxon>Trypanosoma</taxon>
        <taxon>Duttonella</taxon>
    </lineage>
</organism>
<dbReference type="AlphaFoldDB" id="F9WKX0"/>
<dbReference type="EMBL" id="CAEX01000488">
    <property type="protein sequence ID" value="CCD18152.1"/>
    <property type="molecule type" value="Genomic_DNA"/>
</dbReference>
<evidence type="ECO:0000259" key="1">
    <source>
        <dbReference type="Pfam" id="PF07999"/>
    </source>
</evidence>
<dbReference type="Pfam" id="PF07999">
    <property type="entry name" value="RHSP"/>
    <property type="match status" value="1"/>
</dbReference>
<sequence length="314" mass="36210">MEGRMREVGQAPRYVFDEESYQSRKDEVEWTLNTLIAGKASYFLLVLRGKVDWKYDIAAHSLLDLVRLKSGAIERCGDRPVSVAVRSKMIERLRDIVASDPRLFEPYYNKRDVFEILVLAALQRPASARHLLQGVRILQGGACMQKESAVETIVVPRLANKRHTFRHVELLYDMLEPEEATACEPMVLYRSCNAYDPVISAFFVVEDHSDQTGRAGLQHGAPQRTVVLLQVTLAKERHTDTNMLMSLKKALRAQFSNWEDFTRDAQWEVIYFQADKTDKMSTSQRCTISSGMDRDADHVNAYEFWDTKVRQYHR</sequence>
<dbReference type="VEuPathDB" id="TriTrypDB:TvY486_0007880"/>
<protein>
    <submittedName>
        <fullName evidence="2">Retrotranspson hot spot protein, putative</fullName>
    </submittedName>
</protein>
<dbReference type="NCBIfam" id="TIGR01631">
    <property type="entry name" value="Trypano_RHS"/>
    <property type="match status" value="1"/>
</dbReference>
<evidence type="ECO:0000313" key="2">
    <source>
        <dbReference type="EMBL" id="CCD18152.1"/>
    </source>
</evidence>
<dbReference type="Proteomes" id="UP000009027">
    <property type="component" value="Unassembled WGS sequence"/>
</dbReference>
<evidence type="ECO:0000313" key="3">
    <source>
        <dbReference type="Proteomes" id="UP000009027"/>
    </source>
</evidence>
<accession>F9WKX0</accession>
<gene>
    <name evidence="2" type="ORF">TvY486_0007880</name>
</gene>
<reference evidence="2 3" key="1">
    <citation type="journal article" date="2012" name="Proc. Natl. Acad. Sci. U.S.A.">
        <title>Antigenic diversity is generated by distinct evolutionary mechanisms in African trypanosome species.</title>
        <authorList>
            <person name="Jackson A.P."/>
            <person name="Berry A."/>
            <person name="Aslett M."/>
            <person name="Allison H.C."/>
            <person name="Burton P."/>
            <person name="Vavrova-Anderson J."/>
            <person name="Brown R."/>
            <person name="Browne H."/>
            <person name="Corton N."/>
            <person name="Hauser H."/>
            <person name="Gamble J."/>
            <person name="Gilderthorp R."/>
            <person name="Marcello L."/>
            <person name="McQuillan J."/>
            <person name="Otto T.D."/>
            <person name="Quail M.A."/>
            <person name="Sanders M.J."/>
            <person name="van Tonder A."/>
            <person name="Ginger M.L."/>
            <person name="Field M.C."/>
            <person name="Barry J.D."/>
            <person name="Hertz-Fowler C."/>
            <person name="Berriman M."/>
        </authorList>
    </citation>
    <scope>NUCLEOTIDE SEQUENCE</scope>
    <source>
        <strain evidence="2 3">Y486</strain>
    </source>
</reference>
<name>F9WKX0_TRYVY</name>
<proteinExistence type="predicted"/>
<feature type="domain" description="Retrotransposon hot spot protein,C-terminal" evidence="1">
    <location>
        <begin position="2"/>
        <end position="116"/>
    </location>
</feature>
<dbReference type="InterPro" id="IPR046836">
    <property type="entry name" value="RHS_C"/>
</dbReference>
<dbReference type="InterPro" id="IPR006518">
    <property type="entry name" value="Trypano_RHS"/>
</dbReference>
<keyword evidence="3" id="KW-1185">Reference proteome</keyword>